<evidence type="ECO:0000256" key="1">
    <source>
        <dbReference type="ARBA" id="ARBA00022614"/>
    </source>
</evidence>
<dbReference type="Proteomes" id="UP001642409">
    <property type="component" value="Unassembled WGS sequence"/>
</dbReference>
<dbReference type="EMBL" id="CAXDID020000277">
    <property type="protein sequence ID" value="CAL6069353.1"/>
    <property type="molecule type" value="Genomic_DNA"/>
</dbReference>
<keyword evidence="2" id="KW-0677">Repeat</keyword>
<protein>
    <submittedName>
        <fullName evidence="3">Uncharacterized protein</fullName>
    </submittedName>
</protein>
<sequence>MQQNEYNNNMLKIFKNCVQDSSLKINKFSHLKSLDFIQSYNLNSLSVFHCRKLIPTFSSTSIKYLQISDCRINTIQDLHLKNIEELDLNKNLVTDIQNIVNYSKLYALDLSYNQNIDISPIQYLYKLKHLNLNNCNLKKINCITTSTLNQLILSRNKIEDIRPLINLTQLEILHLDGTDLKNIIPLQQLTNLMELELSNNTQLNIQPLKYFKSLRKLFLRSCYIQNIEVLRSLVNLEILDLRSNNILLISQLKNLQSLNALSLDHNKIVNFESIEHHPNFNTYQYSMCNQQQPTASELVLVRKIVKIEKSNEVLRESSIKLAYTKQYIGTNRRQVSSKIQVQKLNLMSFTNTVVKYYQNVLYTYSKLE</sequence>
<dbReference type="InterPro" id="IPR032675">
    <property type="entry name" value="LRR_dom_sf"/>
</dbReference>
<dbReference type="SUPFAM" id="SSF52058">
    <property type="entry name" value="L domain-like"/>
    <property type="match status" value="1"/>
</dbReference>
<evidence type="ECO:0000256" key="2">
    <source>
        <dbReference type="ARBA" id="ARBA00022737"/>
    </source>
</evidence>
<proteinExistence type="predicted"/>
<keyword evidence="5" id="KW-1185">Reference proteome</keyword>
<dbReference type="EMBL" id="CATOUU010000895">
    <property type="protein sequence ID" value="CAI9957904.1"/>
    <property type="molecule type" value="Genomic_DNA"/>
</dbReference>
<dbReference type="SMART" id="SM00365">
    <property type="entry name" value="LRR_SD22"/>
    <property type="match status" value="3"/>
</dbReference>
<name>A0AA86QRI0_9EUKA</name>
<comment type="caution">
    <text evidence="3">The sequence shown here is derived from an EMBL/GenBank/DDBJ whole genome shotgun (WGS) entry which is preliminary data.</text>
</comment>
<dbReference type="PANTHER" id="PTHR46652:SF3">
    <property type="entry name" value="LEUCINE-RICH REPEAT-CONTAINING PROTEIN 9"/>
    <property type="match status" value="1"/>
</dbReference>
<accession>A0AA86QRI0</accession>
<reference evidence="4 5" key="2">
    <citation type="submission" date="2024-07" db="EMBL/GenBank/DDBJ databases">
        <authorList>
            <person name="Akdeniz Z."/>
        </authorList>
    </citation>
    <scope>NUCLEOTIDE SEQUENCE [LARGE SCALE GENOMIC DNA]</scope>
</reference>
<dbReference type="InterPro" id="IPR050836">
    <property type="entry name" value="SDS22/Internalin_LRR"/>
</dbReference>
<dbReference type="PROSITE" id="PS51450">
    <property type="entry name" value="LRR"/>
    <property type="match status" value="5"/>
</dbReference>
<evidence type="ECO:0000313" key="4">
    <source>
        <dbReference type="EMBL" id="CAL6069353.1"/>
    </source>
</evidence>
<evidence type="ECO:0000313" key="5">
    <source>
        <dbReference type="Proteomes" id="UP001642409"/>
    </source>
</evidence>
<dbReference type="AlphaFoldDB" id="A0AA86QRI0"/>
<dbReference type="Gene3D" id="3.80.10.10">
    <property type="entry name" value="Ribonuclease Inhibitor"/>
    <property type="match status" value="1"/>
</dbReference>
<reference evidence="3" key="1">
    <citation type="submission" date="2023-06" db="EMBL/GenBank/DDBJ databases">
        <authorList>
            <person name="Kurt Z."/>
        </authorList>
    </citation>
    <scope>NUCLEOTIDE SEQUENCE</scope>
</reference>
<dbReference type="PANTHER" id="PTHR46652">
    <property type="entry name" value="LEUCINE-RICH REPEAT AND IQ DOMAIN-CONTAINING PROTEIN 1-RELATED"/>
    <property type="match status" value="1"/>
</dbReference>
<evidence type="ECO:0000313" key="3">
    <source>
        <dbReference type="EMBL" id="CAI9957904.1"/>
    </source>
</evidence>
<keyword evidence="1" id="KW-0433">Leucine-rich repeat</keyword>
<dbReference type="InterPro" id="IPR001611">
    <property type="entry name" value="Leu-rich_rpt"/>
</dbReference>
<organism evidence="3">
    <name type="scientific">Hexamita inflata</name>
    <dbReference type="NCBI Taxonomy" id="28002"/>
    <lineage>
        <taxon>Eukaryota</taxon>
        <taxon>Metamonada</taxon>
        <taxon>Diplomonadida</taxon>
        <taxon>Hexamitidae</taxon>
        <taxon>Hexamitinae</taxon>
        <taxon>Hexamita</taxon>
    </lineage>
</organism>
<gene>
    <name evidence="3" type="ORF">HINF_LOCUS45549</name>
    <name evidence="4" type="ORF">HINF_LOCUS53938</name>
</gene>